<evidence type="ECO:0000313" key="14">
    <source>
        <dbReference type="Proteomes" id="UP000739411"/>
    </source>
</evidence>
<dbReference type="CDD" id="cd06225">
    <property type="entry name" value="HAMP"/>
    <property type="match status" value="1"/>
</dbReference>
<dbReference type="GO" id="GO:0016020">
    <property type="term" value="C:membrane"/>
    <property type="evidence" value="ECO:0007669"/>
    <property type="project" value="UniProtKB-SubCell"/>
</dbReference>
<evidence type="ECO:0000256" key="6">
    <source>
        <dbReference type="ARBA" id="ARBA00022741"/>
    </source>
</evidence>
<organism evidence="13 14">
    <name type="scientific">Candidatus Dechloromonas phosphorivorans</name>
    <dbReference type="NCBI Taxonomy" id="2899244"/>
    <lineage>
        <taxon>Bacteria</taxon>
        <taxon>Pseudomonadati</taxon>
        <taxon>Pseudomonadota</taxon>
        <taxon>Betaproteobacteria</taxon>
        <taxon>Rhodocyclales</taxon>
        <taxon>Azonexaceae</taxon>
        <taxon>Dechloromonas</taxon>
    </lineage>
</organism>
<dbReference type="SMART" id="SM00388">
    <property type="entry name" value="HisKA"/>
    <property type="match status" value="1"/>
</dbReference>
<evidence type="ECO:0000256" key="4">
    <source>
        <dbReference type="ARBA" id="ARBA00022553"/>
    </source>
</evidence>
<feature type="domain" description="Histidine kinase" evidence="11">
    <location>
        <begin position="401"/>
        <end position="615"/>
    </location>
</feature>
<comment type="catalytic activity">
    <reaction evidence="1">
        <text>ATP + protein L-histidine = ADP + protein N-phospho-L-histidine.</text>
        <dbReference type="EC" id="2.7.13.3"/>
    </reaction>
</comment>
<dbReference type="Gene3D" id="3.30.450.20">
    <property type="entry name" value="PAS domain"/>
    <property type="match status" value="1"/>
</dbReference>
<dbReference type="Pfam" id="PF00512">
    <property type="entry name" value="HisKA"/>
    <property type="match status" value="1"/>
</dbReference>
<dbReference type="Proteomes" id="UP000739411">
    <property type="component" value="Unassembled WGS sequence"/>
</dbReference>
<dbReference type="SMART" id="SM00387">
    <property type="entry name" value="HATPase_c"/>
    <property type="match status" value="1"/>
</dbReference>
<dbReference type="InterPro" id="IPR000014">
    <property type="entry name" value="PAS"/>
</dbReference>
<dbReference type="Pfam" id="PF13426">
    <property type="entry name" value="PAS_9"/>
    <property type="match status" value="1"/>
</dbReference>
<dbReference type="InterPro" id="IPR003661">
    <property type="entry name" value="HisK_dim/P_dom"/>
</dbReference>
<dbReference type="InterPro" id="IPR036097">
    <property type="entry name" value="HisK_dim/P_sf"/>
</dbReference>
<keyword evidence="10" id="KW-0812">Transmembrane</keyword>
<keyword evidence="5" id="KW-0808">Transferase</keyword>
<dbReference type="PROSITE" id="PS50109">
    <property type="entry name" value="HIS_KIN"/>
    <property type="match status" value="1"/>
</dbReference>
<proteinExistence type="predicted"/>
<dbReference type="InterPro" id="IPR035965">
    <property type="entry name" value="PAS-like_dom_sf"/>
</dbReference>
<keyword evidence="10" id="KW-1133">Transmembrane helix</keyword>
<feature type="transmembrane region" description="Helical" evidence="10">
    <location>
        <begin position="180"/>
        <end position="201"/>
    </location>
</feature>
<dbReference type="SUPFAM" id="SSF158472">
    <property type="entry name" value="HAMP domain-like"/>
    <property type="match status" value="1"/>
</dbReference>
<keyword evidence="10" id="KW-0472">Membrane</keyword>
<dbReference type="Gene3D" id="6.10.340.10">
    <property type="match status" value="1"/>
</dbReference>
<dbReference type="Pfam" id="PF00672">
    <property type="entry name" value="HAMP"/>
    <property type="match status" value="1"/>
</dbReference>
<evidence type="ECO:0000259" key="12">
    <source>
        <dbReference type="PROSITE" id="PS50885"/>
    </source>
</evidence>
<dbReference type="InterPro" id="IPR005467">
    <property type="entry name" value="His_kinase_dom"/>
</dbReference>
<dbReference type="InterPro" id="IPR003594">
    <property type="entry name" value="HATPase_dom"/>
</dbReference>
<keyword evidence="4" id="KW-0597">Phosphoprotein</keyword>
<keyword evidence="8" id="KW-0067">ATP-binding</keyword>
<dbReference type="CDD" id="cd00082">
    <property type="entry name" value="HisKA"/>
    <property type="match status" value="1"/>
</dbReference>
<dbReference type="AlphaFoldDB" id="A0A935MZC5"/>
<dbReference type="Gene3D" id="3.30.565.10">
    <property type="entry name" value="Histidine kinase-like ATPase, C-terminal domain"/>
    <property type="match status" value="1"/>
</dbReference>
<dbReference type="SUPFAM" id="SSF55874">
    <property type="entry name" value="ATPase domain of HSP90 chaperone/DNA topoisomerase II/histidine kinase"/>
    <property type="match status" value="1"/>
</dbReference>
<dbReference type="Pfam" id="PF02518">
    <property type="entry name" value="HATPase_c"/>
    <property type="match status" value="1"/>
</dbReference>
<evidence type="ECO:0000256" key="3">
    <source>
        <dbReference type="ARBA" id="ARBA00012438"/>
    </source>
</evidence>
<keyword evidence="7" id="KW-0418">Kinase</keyword>
<dbReference type="PROSITE" id="PS50885">
    <property type="entry name" value="HAMP"/>
    <property type="match status" value="1"/>
</dbReference>
<comment type="subcellular location">
    <subcellularLocation>
        <location evidence="2">Membrane</location>
    </subcellularLocation>
</comment>
<evidence type="ECO:0000256" key="2">
    <source>
        <dbReference type="ARBA" id="ARBA00004370"/>
    </source>
</evidence>
<dbReference type="InterPro" id="IPR004358">
    <property type="entry name" value="Sig_transdc_His_kin-like_C"/>
</dbReference>
<evidence type="ECO:0000256" key="9">
    <source>
        <dbReference type="ARBA" id="ARBA00023012"/>
    </source>
</evidence>
<evidence type="ECO:0000256" key="1">
    <source>
        <dbReference type="ARBA" id="ARBA00000085"/>
    </source>
</evidence>
<dbReference type="PANTHER" id="PTHR43065:SF10">
    <property type="entry name" value="PEROXIDE STRESS-ACTIVATED HISTIDINE KINASE MAK3"/>
    <property type="match status" value="1"/>
</dbReference>
<dbReference type="Gene3D" id="3.30.450.290">
    <property type="match status" value="1"/>
</dbReference>
<feature type="domain" description="HAMP" evidence="12">
    <location>
        <begin position="203"/>
        <end position="255"/>
    </location>
</feature>
<feature type="transmembrane region" description="Helical" evidence="10">
    <location>
        <begin position="12"/>
        <end position="35"/>
    </location>
</feature>
<sequence>MTTRVSYLSSRLLRGVLLVAGVASLLLGLLFLGLYRDQLIQERAEVSLRLNRMLQVTWENAMLKRDVEGLRDIVAKLGELDGIRDVLILAPGGEVRFASDPAKLGHQMPAVAQATTAGKPVSRFVSLEPDGEVLRSINPVPNRAPCTPCHGPVAEHPVNGVLVIDYDAAPIRDSAWRSAVLLLLAGAAVLTLTLLTLWLLLRRHVIKPLATLDAATRALATGDLSVRARLGGDDEIARAASSFNTMAERLAQQIVLTETQKRYLQDLLDGLPDGVRVIRASDMQVVLANRAFCQQLGMPAEAVLNNPCYQCSHGRATPCVPTLLVCPVVELTQVGGSLKANHHHQRADGSLFPAEVHAVLVEIDNGSGKERYVVESVRDLGQVVRVSHEQRLSELGLLAAGIAHEIHNPLGSVRLGVQGLAREIRETNISAEQIADYLVLIDQEIDNCIAVTRRLLLLARPPTNNLQLVVLGEALSDTLKLLAFDAQSHAIVQQLELPDEQLRVFADEAEIRMIFLNLIQNAHHAMPNGGTLIARLSGADGQAWIEIIDTGTGMEPEHISSIFDPFFTRRADGVAGTGLGLTIVKNFVDRMGGEITVDSTLGQGTRFRIRLPLAETVLENGS</sequence>
<reference evidence="13 14" key="1">
    <citation type="submission" date="2020-10" db="EMBL/GenBank/DDBJ databases">
        <title>Connecting structure to function with the recovery of over 1000 high-quality activated sludge metagenome-assembled genomes encoding full-length rRNA genes using long-read sequencing.</title>
        <authorList>
            <person name="Singleton C.M."/>
            <person name="Petriglieri F."/>
            <person name="Kristensen J.M."/>
            <person name="Kirkegaard R.H."/>
            <person name="Michaelsen T.Y."/>
            <person name="Andersen M.H."/>
            <person name="Karst S.M."/>
            <person name="Dueholm M.S."/>
            <person name="Nielsen P.H."/>
            <person name="Albertsen M."/>
        </authorList>
    </citation>
    <scope>NUCLEOTIDE SEQUENCE [LARGE SCALE GENOMIC DNA]</scope>
    <source>
        <strain evidence="13">EsbW_18-Q3-R4-48_BATAC.463</strain>
    </source>
</reference>
<dbReference type="InterPro" id="IPR003660">
    <property type="entry name" value="HAMP_dom"/>
</dbReference>
<evidence type="ECO:0000313" key="13">
    <source>
        <dbReference type="EMBL" id="MBK7416301.1"/>
    </source>
</evidence>
<dbReference type="PANTHER" id="PTHR43065">
    <property type="entry name" value="SENSOR HISTIDINE KINASE"/>
    <property type="match status" value="1"/>
</dbReference>
<keyword evidence="9" id="KW-0902">Two-component regulatory system</keyword>
<dbReference type="EMBL" id="JADJMS010000038">
    <property type="protein sequence ID" value="MBK7416301.1"/>
    <property type="molecule type" value="Genomic_DNA"/>
</dbReference>
<protein>
    <recommendedName>
        <fullName evidence="3">histidine kinase</fullName>
        <ecNumber evidence="3">2.7.13.3</ecNumber>
    </recommendedName>
</protein>
<comment type="caution">
    <text evidence="13">The sequence shown here is derived from an EMBL/GenBank/DDBJ whole genome shotgun (WGS) entry which is preliminary data.</text>
</comment>
<gene>
    <name evidence="13" type="ORF">IPJ38_15560</name>
</gene>
<dbReference type="GO" id="GO:0005524">
    <property type="term" value="F:ATP binding"/>
    <property type="evidence" value="ECO:0007669"/>
    <property type="project" value="UniProtKB-KW"/>
</dbReference>
<dbReference type="CDD" id="cd00130">
    <property type="entry name" value="PAS"/>
    <property type="match status" value="1"/>
</dbReference>
<dbReference type="InterPro" id="IPR036890">
    <property type="entry name" value="HATPase_C_sf"/>
</dbReference>
<dbReference type="SUPFAM" id="SSF47384">
    <property type="entry name" value="Homodimeric domain of signal transducing histidine kinase"/>
    <property type="match status" value="1"/>
</dbReference>
<evidence type="ECO:0000256" key="5">
    <source>
        <dbReference type="ARBA" id="ARBA00022679"/>
    </source>
</evidence>
<dbReference type="PRINTS" id="PR00344">
    <property type="entry name" value="BCTRLSENSOR"/>
</dbReference>
<dbReference type="GO" id="GO:0000155">
    <property type="term" value="F:phosphorelay sensor kinase activity"/>
    <property type="evidence" value="ECO:0007669"/>
    <property type="project" value="InterPro"/>
</dbReference>
<dbReference type="SUPFAM" id="SSF55785">
    <property type="entry name" value="PYP-like sensor domain (PAS domain)"/>
    <property type="match status" value="1"/>
</dbReference>
<keyword evidence="6" id="KW-0547">Nucleotide-binding</keyword>
<dbReference type="EC" id="2.7.13.3" evidence="3"/>
<evidence type="ECO:0000259" key="11">
    <source>
        <dbReference type="PROSITE" id="PS50109"/>
    </source>
</evidence>
<name>A0A935MZC5_9RHOO</name>
<evidence type="ECO:0000256" key="10">
    <source>
        <dbReference type="SAM" id="Phobius"/>
    </source>
</evidence>
<accession>A0A935MZC5</accession>
<evidence type="ECO:0000256" key="7">
    <source>
        <dbReference type="ARBA" id="ARBA00022777"/>
    </source>
</evidence>
<evidence type="ECO:0000256" key="8">
    <source>
        <dbReference type="ARBA" id="ARBA00022840"/>
    </source>
</evidence>
<dbReference type="Gene3D" id="1.10.287.130">
    <property type="match status" value="1"/>
</dbReference>
<dbReference type="SMART" id="SM00304">
    <property type="entry name" value="HAMP"/>
    <property type="match status" value="1"/>
</dbReference>